<name>A0A9P5NLS9_GYMJU</name>
<sequence>MTDGYDDVTTTLMLLQLEELVSDVTRLRCELAYQCHRRIFCTSENLEVPHSPSQCSSAHEGVLHAPTSTKFALILSIVCSVPSTSLLFLHLLGLHLHLPRSSPLPSASTAIETSLHLHKIQERLLIRSIVCVRIAGHWSLVSLMFDSGPLGVGGGDARRDM</sequence>
<protein>
    <submittedName>
        <fullName evidence="2">Uncharacterized protein</fullName>
    </submittedName>
</protein>
<organism evidence="2 3">
    <name type="scientific">Gymnopilus junonius</name>
    <name type="common">Spectacular rustgill mushroom</name>
    <name type="synonym">Gymnopilus spectabilis subsp. junonius</name>
    <dbReference type="NCBI Taxonomy" id="109634"/>
    <lineage>
        <taxon>Eukaryota</taxon>
        <taxon>Fungi</taxon>
        <taxon>Dikarya</taxon>
        <taxon>Basidiomycota</taxon>
        <taxon>Agaricomycotina</taxon>
        <taxon>Agaricomycetes</taxon>
        <taxon>Agaricomycetidae</taxon>
        <taxon>Agaricales</taxon>
        <taxon>Agaricineae</taxon>
        <taxon>Hymenogastraceae</taxon>
        <taxon>Gymnopilus</taxon>
    </lineage>
</organism>
<keyword evidence="1" id="KW-1133">Transmembrane helix</keyword>
<gene>
    <name evidence="2" type="ORF">CPB84DRAFT_1372815</name>
</gene>
<reference evidence="2" key="1">
    <citation type="submission" date="2020-11" db="EMBL/GenBank/DDBJ databases">
        <authorList>
            <consortium name="DOE Joint Genome Institute"/>
            <person name="Ahrendt S."/>
            <person name="Riley R."/>
            <person name="Andreopoulos W."/>
            <person name="LaButti K."/>
            <person name="Pangilinan J."/>
            <person name="Ruiz-duenas F.J."/>
            <person name="Barrasa J.M."/>
            <person name="Sanchez-Garcia M."/>
            <person name="Camarero S."/>
            <person name="Miyauchi S."/>
            <person name="Serrano A."/>
            <person name="Linde D."/>
            <person name="Babiker R."/>
            <person name="Drula E."/>
            <person name="Ayuso-Fernandez I."/>
            <person name="Pacheco R."/>
            <person name="Padilla G."/>
            <person name="Ferreira P."/>
            <person name="Barriuso J."/>
            <person name="Kellner H."/>
            <person name="Castanera R."/>
            <person name="Alfaro M."/>
            <person name="Ramirez L."/>
            <person name="Pisabarro A.G."/>
            <person name="Kuo A."/>
            <person name="Tritt A."/>
            <person name="Lipzen A."/>
            <person name="He G."/>
            <person name="Yan M."/>
            <person name="Ng V."/>
            <person name="Cullen D."/>
            <person name="Martin F."/>
            <person name="Rosso M.-N."/>
            <person name="Henrissat B."/>
            <person name="Hibbett D."/>
            <person name="Martinez A.T."/>
            <person name="Grigoriev I.V."/>
        </authorList>
    </citation>
    <scope>NUCLEOTIDE SEQUENCE</scope>
    <source>
        <strain evidence="2">AH 44721</strain>
    </source>
</reference>
<evidence type="ECO:0000313" key="2">
    <source>
        <dbReference type="EMBL" id="KAF8891572.1"/>
    </source>
</evidence>
<dbReference type="Proteomes" id="UP000724874">
    <property type="component" value="Unassembled WGS sequence"/>
</dbReference>
<comment type="caution">
    <text evidence="2">The sequence shown here is derived from an EMBL/GenBank/DDBJ whole genome shotgun (WGS) entry which is preliminary data.</text>
</comment>
<keyword evidence="1" id="KW-0472">Membrane</keyword>
<evidence type="ECO:0000313" key="3">
    <source>
        <dbReference type="Proteomes" id="UP000724874"/>
    </source>
</evidence>
<dbReference type="EMBL" id="JADNYJ010000071">
    <property type="protein sequence ID" value="KAF8891572.1"/>
    <property type="molecule type" value="Genomic_DNA"/>
</dbReference>
<feature type="transmembrane region" description="Helical" evidence="1">
    <location>
        <begin position="71"/>
        <end position="92"/>
    </location>
</feature>
<proteinExistence type="predicted"/>
<keyword evidence="3" id="KW-1185">Reference proteome</keyword>
<evidence type="ECO:0000256" key="1">
    <source>
        <dbReference type="SAM" id="Phobius"/>
    </source>
</evidence>
<dbReference type="AlphaFoldDB" id="A0A9P5NLS9"/>
<keyword evidence="1" id="KW-0812">Transmembrane</keyword>
<accession>A0A9P5NLS9</accession>